<evidence type="ECO:0000313" key="5">
    <source>
        <dbReference type="EMBL" id="RCK79444.1"/>
    </source>
</evidence>
<dbReference type="Proteomes" id="UP000252355">
    <property type="component" value="Unassembled WGS sequence"/>
</dbReference>
<dbReference type="InterPro" id="IPR029016">
    <property type="entry name" value="GAF-like_dom_sf"/>
</dbReference>
<evidence type="ECO:0000256" key="1">
    <source>
        <dbReference type="ARBA" id="ARBA00022679"/>
    </source>
</evidence>
<dbReference type="InterPro" id="IPR006674">
    <property type="entry name" value="HD_domain"/>
</dbReference>
<dbReference type="EMBL" id="QOQW01000013">
    <property type="protein sequence ID" value="RCK79444.1"/>
    <property type="molecule type" value="Genomic_DNA"/>
</dbReference>
<dbReference type="InterPro" id="IPR003607">
    <property type="entry name" value="HD/PDEase_dom"/>
</dbReference>
<feature type="domain" description="HD-GYP" evidence="4">
    <location>
        <begin position="332"/>
        <end position="444"/>
    </location>
</feature>
<dbReference type="PROSITE" id="PS51832">
    <property type="entry name" value="HD_GYP"/>
    <property type="match status" value="2"/>
</dbReference>
<feature type="coiled-coil region" evidence="3">
    <location>
        <begin position="132"/>
        <end position="159"/>
    </location>
</feature>
<keyword evidence="1" id="KW-0808">Transferase</keyword>
<dbReference type="SUPFAM" id="SSF55781">
    <property type="entry name" value="GAF domain-like"/>
    <property type="match status" value="1"/>
</dbReference>
<dbReference type="GO" id="GO:0016301">
    <property type="term" value="F:kinase activity"/>
    <property type="evidence" value="ECO:0007669"/>
    <property type="project" value="UniProtKB-KW"/>
</dbReference>
<comment type="caution">
    <text evidence="5">The sequence shown here is derived from an EMBL/GenBank/DDBJ whole genome shotgun (WGS) entry which is preliminary data.</text>
</comment>
<accession>A0A367ZMT4</accession>
<dbReference type="Gene3D" id="3.30.450.40">
    <property type="match status" value="1"/>
</dbReference>
<dbReference type="InterPro" id="IPR003018">
    <property type="entry name" value="GAF"/>
</dbReference>
<evidence type="ECO:0000256" key="2">
    <source>
        <dbReference type="ARBA" id="ARBA00022777"/>
    </source>
</evidence>
<evidence type="ECO:0000259" key="4">
    <source>
        <dbReference type="PROSITE" id="PS51832"/>
    </source>
</evidence>
<evidence type="ECO:0000313" key="6">
    <source>
        <dbReference type="Proteomes" id="UP000252355"/>
    </source>
</evidence>
<dbReference type="InterPro" id="IPR011006">
    <property type="entry name" value="CheY-like_superfamily"/>
</dbReference>
<dbReference type="PANTHER" id="PTHR43155:SF2">
    <property type="entry name" value="CYCLIC DI-GMP PHOSPHODIESTERASE PA4108"/>
    <property type="match status" value="1"/>
</dbReference>
<proteinExistence type="predicted"/>
<evidence type="ECO:0000256" key="3">
    <source>
        <dbReference type="SAM" id="Coils"/>
    </source>
</evidence>
<dbReference type="PANTHER" id="PTHR43155">
    <property type="entry name" value="CYCLIC DI-GMP PHOSPHODIESTERASE PA4108-RELATED"/>
    <property type="match status" value="1"/>
</dbReference>
<dbReference type="SUPFAM" id="SSF109604">
    <property type="entry name" value="HD-domain/PDEase-like"/>
    <property type="match status" value="2"/>
</dbReference>
<dbReference type="Gene3D" id="1.10.3210.10">
    <property type="entry name" value="Hypothetical protein af1432"/>
    <property type="match status" value="2"/>
</dbReference>
<name>A0A367ZMT4_9BACT</name>
<dbReference type="Pfam" id="PF13487">
    <property type="entry name" value="HD_5"/>
    <property type="match status" value="1"/>
</dbReference>
<dbReference type="Pfam" id="PF01966">
    <property type="entry name" value="HD"/>
    <property type="match status" value="1"/>
</dbReference>
<keyword evidence="2" id="KW-0418">Kinase</keyword>
<keyword evidence="3" id="KW-0175">Coiled coil</keyword>
<organism evidence="5 6">
    <name type="scientific">Candidatus Ozemobacter sibiricus</name>
    <dbReference type="NCBI Taxonomy" id="2268124"/>
    <lineage>
        <taxon>Bacteria</taxon>
        <taxon>Candidatus Ozemobacteria</taxon>
        <taxon>Candidatus Ozemobacterales</taxon>
        <taxon>Candidatus Ozemobacteraceae</taxon>
        <taxon>Candidatus Ozemobacter</taxon>
    </lineage>
</organism>
<gene>
    <name evidence="5" type="ORF">OZSIB_0084</name>
</gene>
<dbReference type="CDD" id="cd00077">
    <property type="entry name" value="HDc"/>
    <property type="match status" value="1"/>
</dbReference>
<dbReference type="AlphaFoldDB" id="A0A367ZMT4"/>
<sequence>MTESLQPAGRIHLYISDHIRQEPFYADLVGLGYQVVPFREDLRGWDEAAGQPGIYLLHEQFLLQDFGGLLDIFLRAPENRPVIILGENLSRDYLQTVFIDRPFYYLVKPVGLKQLSDTLRNCTVDAETSLAMQEMRRQLERAQGEIKDLRAIALALSAERDLSRLLELMLTKSRQIAEADAASLYLIEPGRQLRFRLTQNASLNWQMSQNQLMPIDDKSLAGYVALTGQPLNLLDVYFLPSSYPFTFNRSFDLKSGYRTKSMVVVPIKNPAGEVLGVIQLINKRSDFEKLQPGVPLDEAVIVPFHRNDLDLLQALASQAAIALENARLYEEIKNLFEGFVKASVVAIEARDPTTSGHSERVATLTTAFARTLADLKEGPFAGIQFDEKALTEIRYASLLHDFGKVGVREEVLVKAKKLFPWELENLRARFRYLRKALEADFWHDCYQQLRARGREAFDLMLPALEANYQTQLAELEEILEFLLVANEPTVMEEGNFHRLLDIAGREYVTREGERIPFLIPRETQVLSIRKGSLSEAERTEIESHVTHTFNFLSRIPWTRDLRRVPEIAYAHHEKLNGRGYPNHLTAAQIPLESKLMTISDIFDALTARDRPYKKAIPYDRAFDIMYHEVNQGLLSKELLDIFVQARVYRVIEERPATW</sequence>
<dbReference type="Pfam" id="PF01590">
    <property type="entry name" value="GAF"/>
    <property type="match status" value="1"/>
</dbReference>
<dbReference type="SMART" id="SM00065">
    <property type="entry name" value="GAF"/>
    <property type="match status" value="1"/>
</dbReference>
<dbReference type="SUPFAM" id="SSF52172">
    <property type="entry name" value="CheY-like"/>
    <property type="match status" value="1"/>
</dbReference>
<protein>
    <submittedName>
        <fullName evidence="5">Chemotactic transducer-related protein</fullName>
    </submittedName>
</protein>
<reference evidence="5 6" key="1">
    <citation type="submission" date="2018-05" db="EMBL/GenBank/DDBJ databases">
        <title>A metagenomic window into the 2 km-deep terrestrial subsurface aquifer revealed taxonomically and functionally diverse microbial community comprising novel uncultured bacterial lineages.</title>
        <authorList>
            <person name="Kadnikov V.V."/>
            <person name="Mardanov A.V."/>
            <person name="Beletsky A.V."/>
            <person name="Banks D."/>
            <person name="Pimenov N.V."/>
            <person name="Frank Y.A."/>
            <person name="Karnachuk O.V."/>
            <person name="Ravin N.V."/>
        </authorList>
    </citation>
    <scope>NUCLEOTIDE SEQUENCE [LARGE SCALE GENOMIC DNA]</scope>
    <source>
        <strain evidence="5">BY5</strain>
    </source>
</reference>
<dbReference type="InterPro" id="IPR037522">
    <property type="entry name" value="HD_GYP_dom"/>
</dbReference>
<dbReference type="SMART" id="SM00471">
    <property type="entry name" value="HDc"/>
    <property type="match status" value="1"/>
</dbReference>
<feature type="domain" description="HD-GYP" evidence="4">
    <location>
        <begin position="446"/>
        <end position="657"/>
    </location>
</feature>